<evidence type="ECO:0000256" key="4">
    <source>
        <dbReference type="ARBA" id="ARBA00022475"/>
    </source>
</evidence>
<keyword evidence="4" id="KW-1003">Cell membrane</keyword>
<comment type="pathway">
    <text evidence="3">Porphyrin-containing compound metabolism; protoheme biosynthesis.</text>
</comment>
<feature type="transmembrane region" description="Helical" evidence="10">
    <location>
        <begin position="42"/>
        <end position="63"/>
    </location>
</feature>
<dbReference type="EMBL" id="CP103416">
    <property type="protein sequence ID" value="UVW35676.1"/>
    <property type="molecule type" value="Genomic_DNA"/>
</dbReference>
<dbReference type="Proteomes" id="UP001059934">
    <property type="component" value="Chromosome"/>
</dbReference>
<keyword evidence="9" id="KW-0627">Porphyrin biosynthesis</keyword>
<organism evidence="12 13">
    <name type="scientific">SAR92 clade bacterium H455</name>
    <dbReference type="NCBI Taxonomy" id="2974818"/>
    <lineage>
        <taxon>Bacteria</taxon>
        <taxon>Pseudomonadati</taxon>
        <taxon>Pseudomonadota</taxon>
        <taxon>Gammaproteobacteria</taxon>
        <taxon>Cellvibrionales</taxon>
        <taxon>Porticoccaceae</taxon>
        <taxon>SAR92 clade</taxon>
    </lineage>
</organism>
<protein>
    <recommendedName>
        <fullName evidence="11">HemY N-terminal domain-containing protein</fullName>
    </recommendedName>
</protein>
<reference evidence="12" key="1">
    <citation type="submission" date="2022-08" db="EMBL/GenBank/DDBJ databases">
        <title>Catabolic pathway analysis in culturable SAR92 clade bacteria reveals their overlooked roles in DMSP degradation in coastal seas.</title>
        <authorList>
            <person name="He X."/>
            <person name="Zhang X."/>
            <person name="Zhang Y."/>
        </authorList>
    </citation>
    <scope>NUCLEOTIDE SEQUENCE</scope>
    <source>
        <strain evidence="12">H455</strain>
    </source>
</reference>
<proteinExistence type="predicted"/>
<accession>A0ABY5TRG3</accession>
<dbReference type="Gene3D" id="1.25.40.10">
    <property type="entry name" value="Tetratricopeptide repeat domain"/>
    <property type="match status" value="2"/>
</dbReference>
<evidence type="ECO:0000256" key="9">
    <source>
        <dbReference type="ARBA" id="ARBA00023244"/>
    </source>
</evidence>
<evidence type="ECO:0000256" key="3">
    <source>
        <dbReference type="ARBA" id="ARBA00004744"/>
    </source>
</evidence>
<evidence type="ECO:0000313" key="12">
    <source>
        <dbReference type="EMBL" id="UVW35676.1"/>
    </source>
</evidence>
<dbReference type="InterPro" id="IPR011990">
    <property type="entry name" value="TPR-like_helical_dom_sf"/>
</dbReference>
<dbReference type="InterPro" id="IPR005254">
    <property type="entry name" value="Heme_biosyn_assoc_TPR_pro"/>
</dbReference>
<evidence type="ECO:0000256" key="7">
    <source>
        <dbReference type="ARBA" id="ARBA00022989"/>
    </source>
</evidence>
<comment type="subcellular location">
    <subcellularLocation>
        <location evidence="2">Cell inner membrane</location>
        <topology evidence="2">Multi-pass membrane protein</topology>
    </subcellularLocation>
</comment>
<evidence type="ECO:0000259" key="11">
    <source>
        <dbReference type="Pfam" id="PF07219"/>
    </source>
</evidence>
<keyword evidence="13" id="KW-1185">Reference proteome</keyword>
<evidence type="ECO:0000256" key="1">
    <source>
        <dbReference type="ARBA" id="ARBA00002962"/>
    </source>
</evidence>
<evidence type="ECO:0000256" key="8">
    <source>
        <dbReference type="ARBA" id="ARBA00023136"/>
    </source>
</evidence>
<dbReference type="InterPro" id="IPR010817">
    <property type="entry name" value="HemY_N"/>
</dbReference>
<keyword evidence="8 10" id="KW-0472">Membrane</keyword>
<evidence type="ECO:0000313" key="13">
    <source>
        <dbReference type="Proteomes" id="UP001059934"/>
    </source>
</evidence>
<name>A0ABY5TRG3_9GAMM</name>
<comment type="function">
    <text evidence="1">Involved in a late step of protoheme IX synthesis.</text>
</comment>
<sequence length="403" mass="45482">MRKLLLLLVLALLVGALAVWVLQFGSGYVLLSFAEFTIEMSAWTGLLIYVAATVLLFWLLLTWRWIMGAGGFRSWWRNRRSARNQNQTAEGLLLFAGDDWQEAAKLLSQSADKSSMPVVNLLFAARAAADNEQFDQARQILQRLKTAYPKSSFMADKALAETYLLQEQPEEALKILQGVYAENPRDKALLRLLTDAHYLSHDWAAVQKMLRDLKRFHAVSEQDLASLEQDVYCNLLDSLVVEGSGSVSEKQAQLEDIWYLIPRKQQRDPLIIASYAASLGRVQLVEKQQALVTKALNRQWHPLLVTQFGELESANPEKQLMVAEKWFGQHSEDADLLLALGRICQRLQFWGKAKDYLTAAVKLRPSVQASIYLAAVLEKVGDRQASAEVYKQGLLSALKSEQE</sequence>
<gene>
    <name evidence="12" type="ORF">NYF23_03455</name>
</gene>
<evidence type="ECO:0000256" key="6">
    <source>
        <dbReference type="ARBA" id="ARBA00022692"/>
    </source>
</evidence>
<dbReference type="NCBIfam" id="TIGR00540">
    <property type="entry name" value="TPR_hemY_coli"/>
    <property type="match status" value="1"/>
</dbReference>
<keyword evidence="7 10" id="KW-1133">Transmembrane helix</keyword>
<evidence type="ECO:0000256" key="10">
    <source>
        <dbReference type="SAM" id="Phobius"/>
    </source>
</evidence>
<dbReference type="SUPFAM" id="SSF48452">
    <property type="entry name" value="TPR-like"/>
    <property type="match status" value="1"/>
</dbReference>
<keyword evidence="6 10" id="KW-0812">Transmembrane</keyword>
<dbReference type="Pfam" id="PF07219">
    <property type="entry name" value="HemY_N"/>
    <property type="match status" value="1"/>
</dbReference>
<evidence type="ECO:0000256" key="2">
    <source>
        <dbReference type="ARBA" id="ARBA00004429"/>
    </source>
</evidence>
<feature type="domain" description="HemY N-terminal" evidence="11">
    <location>
        <begin position="27"/>
        <end position="129"/>
    </location>
</feature>
<evidence type="ECO:0000256" key="5">
    <source>
        <dbReference type="ARBA" id="ARBA00022519"/>
    </source>
</evidence>
<keyword evidence="5" id="KW-0997">Cell inner membrane</keyword>